<keyword evidence="3" id="KW-0862">Zinc</keyword>
<evidence type="ECO:0000256" key="5">
    <source>
        <dbReference type="SAM" id="MobiDB-lite"/>
    </source>
</evidence>
<dbReference type="InterPro" id="IPR000679">
    <property type="entry name" value="Znf_GATA"/>
</dbReference>
<name>A0A8K0RLL5_9HYPO</name>
<evidence type="ECO:0000313" key="8">
    <source>
        <dbReference type="Proteomes" id="UP000813427"/>
    </source>
</evidence>
<comment type="caution">
    <text evidence="7">The sequence shown here is derived from an EMBL/GenBank/DDBJ whole genome shotgun (WGS) entry which is preliminary data.</text>
</comment>
<evidence type="ECO:0000313" key="7">
    <source>
        <dbReference type="EMBL" id="KAH7233560.1"/>
    </source>
</evidence>
<reference evidence="7" key="1">
    <citation type="journal article" date="2021" name="Nat. Commun.">
        <title>Genetic determinants of endophytism in the Arabidopsis root mycobiome.</title>
        <authorList>
            <person name="Mesny F."/>
            <person name="Miyauchi S."/>
            <person name="Thiergart T."/>
            <person name="Pickel B."/>
            <person name="Atanasova L."/>
            <person name="Karlsson M."/>
            <person name="Huettel B."/>
            <person name="Barry K.W."/>
            <person name="Haridas S."/>
            <person name="Chen C."/>
            <person name="Bauer D."/>
            <person name="Andreopoulos W."/>
            <person name="Pangilinan J."/>
            <person name="LaButti K."/>
            <person name="Riley R."/>
            <person name="Lipzen A."/>
            <person name="Clum A."/>
            <person name="Drula E."/>
            <person name="Henrissat B."/>
            <person name="Kohler A."/>
            <person name="Grigoriev I.V."/>
            <person name="Martin F.M."/>
            <person name="Hacquard S."/>
        </authorList>
    </citation>
    <scope>NUCLEOTIDE SEQUENCE</scope>
    <source>
        <strain evidence="7">MPI-SDFR-AT-0068</strain>
    </source>
</reference>
<dbReference type="CDD" id="cd00202">
    <property type="entry name" value="ZnF_GATA"/>
    <property type="match status" value="1"/>
</dbReference>
<feature type="compositionally biased region" description="Low complexity" evidence="5">
    <location>
        <begin position="195"/>
        <end position="213"/>
    </location>
</feature>
<sequence>MAAKRSRSHFLPNFATQQNNHEFEDIERFGRPLCEVPLFRSRLIPSTLAEQPEDRKMSDLSFSIFPSSYVRSDHSAELGYDELPPPASAISMRKHQNEPRLKSSSSSKHRRPRPHKSSSRKATVSCTCCPNKQRLCGLKLNDSTLSCEFCHVEETPKWREGPHGPRTLCNVCGLIYAKREERARSFLLAREFSLDSSSGTSSGSHSTSPTSNTLYTARHC</sequence>
<dbReference type="SMART" id="SM00401">
    <property type="entry name" value="ZnF_GATA"/>
    <property type="match status" value="1"/>
</dbReference>
<evidence type="ECO:0000256" key="4">
    <source>
        <dbReference type="PROSITE-ProRule" id="PRU00094"/>
    </source>
</evidence>
<organism evidence="7 8">
    <name type="scientific">Fusarium tricinctum</name>
    <dbReference type="NCBI Taxonomy" id="61284"/>
    <lineage>
        <taxon>Eukaryota</taxon>
        <taxon>Fungi</taxon>
        <taxon>Dikarya</taxon>
        <taxon>Ascomycota</taxon>
        <taxon>Pezizomycotina</taxon>
        <taxon>Sordariomycetes</taxon>
        <taxon>Hypocreomycetidae</taxon>
        <taxon>Hypocreales</taxon>
        <taxon>Nectriaceae</taxon>
        <taxon>Fusarium</taxon>
        <taxon>Fusarium tricinctum species complex</taxon>
    </lineage>
</organism>
<evidence type="ECO:0000256" key="3">
    <source>
        <dbReference type="ARBA" id="ARBA00022833"/>
    </source>
</evidence>
<protein>
    <recommendedName>
        <fullName evidence="6">GATA-type domain-containing protein</fullName>
    </recommendedName>
</protein>
<dbReference type="InterPro" id="IPR013088">
    <property type="entry name" value="Znf_NHR/GATA"/>
</dbReference>
<evidence type="ECO:0000256" key="1">
    <source>
        <dbReference type="ARBA" id="ARBA00022723"/>
    </source>
</evidence>
<proteinExistence type="predicted"/>
<keyword evidence="8" id="KW-1185">Reference proteome</keyword>
<feature type="region of interest" description="Disordered" evidence="5">
    <location>
        <begin position="77"/>
        <end position="121"/>
    </location>
</feature>
<evidence type="ECO:0000259" key="6">
    <source>
        <dbReference type="PROSITE" id="PS50114"/>
    </source>
</evidence>
<dbReference type="Gene3D" id="3.30.50.10">
    <property type="entry name" value="Erythroid Transcription Factor GATA-1, subunit A"/>
    <property type="match status" value="1"/>
</dbReference>
<keyword evidence="1" id="KW-0479">Metal-binding</keyword>
<dbReference type="GO" id="GO:0006355">
    <property type="term" value="P:regulation of DNA-templated transcription"/>
    <property type="evidence" value="ECO:0007669"/>
    <property type="project" value="InterPro"/>
</dbReference>
<feature type="domain" description="GATA-type" evidence="6">
    <location>
        <begin position="141"/>
        <end position="176"/>
    </location>
</feature>
<dbReference type="PROSITE" id="PS50114">
    <property type="entry name" value="GATA_ZN_FINGER_2"/>
    <property type="match status" value="1"/>
</dbReference>
<feature type="compositionally biased region" description="Basic residues" evidence="5">
    <location>
        <begin position="107"/>
        <end position="119"/>
    </location>
</feature>
<dbReference type="EMBL" id="JAGPXF010000008">
    <property type="protein sequence ID" value="KAH7233560.1"/>
    <property type="molecule type" value="Genomic_DNA"/>
</dbReference>
<feature type="region of interest" description="Disordered" evidence="5">
    <location>
        <begin position="195"/>
        <end position="220"/>
    </location>
</feature>
<dbReference type="PANTHER" id="PTHR45658">
    <property type="entry name" value="GATA TRANSCRIPTION FACTOR"/>
    <property type="match status" value="1"/>
</dbReference>
<dbReference type="GO" id="GO:0008270">
    <property type="term" value="F:zinc ion binding"/>
    <property type="evidence" value="ECO:0007669"/>
    <property type="project" value="UniProtKB-KW"/>
</dbReference>
<keyword evidence="2 4" id="KW-0863">Zinc-finger</keyword>
<dbReference type="Proteomes" id="UP000813427">
    <property type="component" value="Unassembled WGS sequence"/>
</dbReference>
<evidence type="ECO:0000256" key="2">
    <source>
        <dbReference type="ARBA" id="ARBA00022771"/>
    </source>
</evidence>
<dbReference type="AlphaFoldDB" id="A0A8K0RLL5"/>
<accession>A0A8K0RLL5</accession>
<dbReference type="InterPro" id="IPR051140">
    <property type="entry name" value="GATA_TF"/>
</dbReference>
<dbReference type="Pfam" id="PF00320">
    <property type="entry name" value="GATA"/>
    <property type="match status" value="1"/>
</dbReference>
<dbReference type="OrthoDB" id="2162994at2759"/>
<dbReference type="GO" id="GO:0043565">
    <property type="term" value="F:sequence-specific DNA binding"/>
    <property type="evidence" value="ECO:0007669"/>
    <property type="project" value="InterPro"/>
</dbReference>
<dbReference type="SUPFAM" id="SSF57716">
    <property type="entry name" value="Glucocorticoid receptor-like (DNA-binding domain)"/>
    <property type="match status" value="1"/>
</dbReference>
<gene>
    <name evidence="7" type="ORF">BKA59DRAFT_318822</name>
</gene>